<dbReference type="EMBL" id="MNBE01000598">
    <property type="protein sequence ID" value="OKP06515.1"/>
    <property type="molecule type" value="Genomic_DNA"/>
</dbReference>
<protein>
    <submittedName>
        <fullName evidence="2">Uncharacterized protein</fullName>
    </submittedName>
</protein>
<feature type="region of interest" description="Disordered" evidence="1">
    <location>
        <begin position="63"/>
        <end position="185"/>
    </location>
</feature>
<feature type="compositionally biased region" description="Polar residues" evidence="1">
    <location>
        <begin position="154"/>
        <end position="164"/>
    </location>
</feature>
<evidence type="ECO:0000313" key="3">
    <source>
        <dbReference type="Proteomes" id="UP000186955"/>
    </source>
</evidence>
<feature type="region of interest" description="Disordered" evidence="1">
    <location>
        <begin position="587"/>
        <end position="608"/>
    </location>
</feature>
<feature type="region of interest" description="Disordered" evidence="1">
    <location>
        <begin position="1"/>
        <end position="42"/>
    </location>
</feature>
<reference evidence="2 3" key="1">
    <citation type="submission" date="2016-10" db="EMBL/GenBank/DDBJ databases">
        <title>Genome sequence of the ascomycete fungus Penicillium subrubescens.</title>
        <authorList>
            <person name="De Vries R.P."/>
            <person name="Peng M."/>
            <person name="Dilokpimol A."/>
            <person name="Hilden K."/>
            <person name="Makela M.R."/>
            <person name="Grigoriev I."/>
            <person name="Riley R."/>
            <person name="Granchi Z."/>
        </authorList>
    </citation>
    <scope>NUCLEOTIDE SEQUENCE [LARGE SCALE GENOMIC DNA]</scope>
    <source>
        <strain evidence="2 3">CBS 132785</strain>
    </source>
</reference>
<evidence type="ECO:0000256" key="1">
    <source>
        <dbReference type="SAM" id="MobiDB-lite"/>
    </source>
</evidence>
<keyword evidence="3" id="KW-1185">Reference proteome</keyword>
<feature type="compositionally biased region" description="Basic and acidic residues" evidence="1">
    <location>
        <begin position="106"/>
        <end position="132"/>
    </location>
</feature>
<comment type="caution">
    <text evidence="2">The sequence shown here is derived from an EMBL/GenBank/DDBJ whole genome shotgun (WGS) entry which is preliminary data.</text>
</comment>
<sequence length="608" mass="68601">MGNKKTAKKKSHKKKLRTPARPSPPPSDHVEEPPEADEEILTHEEFMERIRSIRKARAEAAGLEYHTPPPQPKIKGPVIPPFDPNLPPAAFPSLPPIGQPIPTGTREGHLRRVKEDRERRVQGLEPLPRESYHPGPVFRISGQDDAPKVDKPASQESAKVSASNVEHEAPGRANANLEASDTLLNPVHSSNMADMVGEAQKDSTDANKSDLAYRSNLDFSDTDSEVIAESTVPVPEWDDLLPSLKAEIADNLLENDEWKDAAQKLGLTQKQRRTAKMWAKRYQQTLVREDREMETMRDKQRNYLLSVDHSQIEDDQAERVLAEIASKSQQKILEHPDRNLKKCKTSDLCKAWRFLKEHGLPLELAGDWSNGVEEIRPFENPRTKRVRWTDRLTTTEELPPMPMEAGPATQPSLTEKTVSLDSFSQGGSIAPPAPVRHPIENMEGHWDEWERLFTQPDENRAHLARERRLRLAHGAEGAADIMANENGPALPEPLVAQFRYNQRIELAKREAEELAAAADILPPTGQDIAEGTWEEKMEARYQKLANDCEKLFLSHDSRPDVEYEENSELDEEALDKLLEEASRFNEEYRGVAKSGSSSRPKGFDVNME</sequence>
<dbReference type="Proteomes" id="UP000186955">
    <property type="component" value="Unassembled WGS sequence"/>
</dbReference>
<name>A0A1Q5U212_9EURO</name>
<organism evidence="2 3">
    <name type="scientific">Penicillium subrubescens</name>
    <dbReference type="NCBI Taxonomy" id="1316194"/>
    <lineage>
        <taxon>Eukaryota</taxon>
        <taxon>Fungi</taxon>
        <taxon>Dikarya</taxon>
        <taxon>Ascomycota</taxon>
        <taxon>Pezizomycotina</taxon>
        <taxon>Eurotiomycetes</taxon>
        <taxon>Eurotiomycetidae</taxon>
        <taxon>Eurotiales</taxon>
        <taxon>Aspergillaceae</taxon>
        <taxon>Penicillium</taxon>
    </lineage>
</organism>
<evidence type="ECO:0000313" key="2">
    <source>
        <dbReference type="EMBL" id="OKP06515.1"/>
    </source>
</evidence>
<dbReference type="AlphaFoldDB" id="A0A1Q5U212"/>
<dbReference type="STRING" id="1316194.A0A1Q5U212"/>
<feature type="compositionally biased region" description="Basic residues" evidence="1">
    <location>
        <begin position="1"/>
        <end position="18"/>
    </location>
</feature>
<gene>
    <name evidence="2" type="ORF">PENSUB_6505</name>
</gene>
<feature type="compositionally biased region" description="Pro residues" evidence="1">
    <location>
        <begin position="67"/>
        <end position="99"/>
    </location>
</feature>
<proteinExistence type="predicted"/>
<accession>A0A1Q5U212</accession>